<reference evidence="2" key="1">
    <citation type="submission" date="2021-02" db="EMBL/GenBank/DDBJ databases">
        <title>Genome sequence Cadophora malorum strain M34.</title>
        <authorList>
            <person name="Stefanovic E."/>
            <person name="Vu D."/>
            <person name="Scully C."/>
            <person name="Dijksterhuis J."/>
            <person name="Roader J."/>
            <person name="Houbraken J."/>
        </authorList>
    </citation>
    <scope>NUCLEOTIDE SEQUENCE</scope>
    <source>
        <strain evidence="2">M34</strain>
    </source>
</reference>
<sequence>MGENEVIEVCRPKLSPDQMEPYHPETWTDPTPEESMSRHNRVKQSVRARDDRIKTIYTPLWTDFVSKPENSSFIHQNIEETDVLDPERIDRLVPYFKALATTIQTYKLTDFAVTTTHPIPKTKNKQPLIPKEATFTGNVRIIDKNGETLWFRGEGIANELHEELRATNQSK</sequence>
<proteinExistence type="predicted"/>
<dbReference type="EMBL" id="JAFJYH010000222">
    <property type="protein sequence ID" value="KAG4415430.1"/>
    <property type="molecule type" value="Genomic_DNA"/>
</dbReference>
<protein>
    <submittedName>
        <fullName evidence="2">Uncharacterized protein</fullName>
    </submittedName>
</protein>
<keyword evidence="3" id="KW-1185">Reference proteome</keyword>
<accession>A0A8H7TAD1</accession>
<dbReference type="AlphaFoldDB" id="A0A8H7TAD1"/>
<evidence type="ECO:0000256" key="1">
    <source>
        <dbReference type="SAM" id="MobiDB-lite"/>
    </source>
</evidence>
<evidence type="ECO:0000313" key="3">
    <source>
        <dbReference type="Proteomes" id="UP000664132"/>
    </source>
</evidence>
<feature type="region of interest" description="Disordered" evidence="1">
    <location>
        <begin position="13"/>
        <end position="45"/>
    </location>
</feature>
<evidence type="ECO:0000313" key="2">
    <source>
        <dbReference type="EMBL" id="KAG4415430.1"/>
    </source>
</evidence>
<comment type="caution">
    <text evidence="2">The sequence shown here is derived from an EMBL/GenBank/DDBJ whole genome shotgun (WGS) entry which is preliminary data.</text>
</comment>
<organism evidence="2 3">
    <name type="scientific">Cadophora malorum</name>
    <dbReference type="NCBI Taxonomy" id="108018"/>
    <lineage>
        <taxon>Eukaryota</taxon>
        <taxon>Fungi</taxon>
        <taxon>Dikarya</taxon>
        <taxon>Ascomycota</taxon>
        <taxon>Pezizomycotina</taxon>
        <taxon>Leotiomycetes</taxon>
        <taxon>Helotiales</taxon>
        <taxon>Ploettnerulaceae</taxon>
        <taxon>Cadophora</taxon>
    </lineage>
</organism>
<name>A0A8H7TAD1_9HELO</name>
<dbReference type="OrthoDB" id="10421243at2759"/>
<gene>
    <name evidence="2" type="ORF">IFR04_011424</name>
</gene>
<dbReference type="Proteomes" id="UP000664132">
    <property type="component" value="Unassembled WGS sequence"/>
</dbReference>